<dbReference type="Proteomes" id="UP000785679">
    <property type="component" value="Unassembled WGS sequence"/>
</dbReference>
<proteinExistence type="predicted"/>
<accession>A0A8J8P2B2</accession>
<organism evidence="1 2">
    <name type="scientific">Halteria grandinella</name>
    <dbReference type="NCBI Taxonomy" id="5974"/>
    <lineage>
        <taxon>Eukaryota</taxon>
        <taxon>Sar</taxon>
        <taxon>Alveolata</taxon>
        <taxon>Ciliophora</taxon>
        <taxon>Intramacronucleata</taxon>
        <taxon>Spirotrichea</taxon>
        <taxon>Stichotrichia</taxon>
        <taxon>Sporadotrichida</taxon>
        <taxon>Halteriidae</taxon>
        <taxon>Halteria</taxon>
    </lineage>
</organism>
<dbReference type="AlphaFoldDB" id="A0A8J8P2B2"/>
<evidence type="ECO:0000313" key="1">
    <source>
        <dbReference type="EMBL" id="TNV86692.1"/>
    </source>
</evidence>
<dbReference type="EMBL" id="RRYP01000895">
    <property type="protein sequence ID" value="TNV86692.1"/>
    <property type="molecule type" value="Genomic_DNA"/>
</dbReference>
<comment type="caution">
    <text evidence="1">The sequence shown here is derived from an EMBL/GenBank/DDBJ whole genome shotgun (WGS) entry which is preliminary data.</text>
</comment>
<reference evidence="1" key="1">
    <citation type="submission" date="2019-06" db="EMBL/GenBank/DDBJ databases">
        <authorList>
            <person name="Zheng W."/>
        </authorList>
    </citation>
    <scope>NUCLEOTIDE SEQUENCE</scope>
    <source>
        <strain evidence="1">QDHG01</strain>
    </source>
</reference>
<evidence type="ECO:0000313" key="2">
    <source>
        <dbReference type="Proteomes" id="UP000785679"/>
    </source>
</evidence>
<gene>
    <name evidence="1" type="ORF">FGO68_gene10820</name>
</gene>
<protein>
    <submittedName>
        <fullName evidence="1">Uncharacterized protein</fullName>
    </submittedName>
</protein>
<sequence length="405" mass="44363">MGRNSCIIVLTPPTTTVIQYSQPSYSIMGLLPNSAQNRIHMFSFTSTACVITAMDATSFANLYQYQVQSTFTDFALFAQTFQSCNYETLSDEDTVVYQEGTRFFRVHYKYSTSTSTRSTMHDPASPSLKARGLLCLSSDIQYSLMSGTYLTDTNRIFVAEVNFNTQKITYRRYLQGVGTSIYHGIIFESNKFFIAGFSTTVYKTTSSYFTSRTPSKVQGLIFSPMKTCQSLDEFSYPVVTLTPNAFTFTATSLTFGQSSLSVQDYSSILAAPLIIASTQFVDQYITGCGLQFAQAPHDYAALQSTQAITTYSYFYCVLSTTFSITPFTATKVSPSAADPVFTYSVKSFNGPYNGVTITAATGEITIPSPSALGPSSYIVEIEGKLQDCQKISASITVTGDANTAP</sequence>
<keyword evidence="2" id="KW-1185">Reference proteome</keyword>
<name>A0A8J8P2B2_HALGN</name>